<reference evidence="1 2" key="1">
    <citation type="submission" date="2016-11" db="EMBL/GenBank/DDBJ databases">
        <authorList>
            <person name="Jaros S."/>
            <person name="Januszkiewicz K."/>
            <person name="Wedrychowicz H."/>
        </authorList>
    </citation>
    <scope>NUCLEOTIDE SEQUENCE [LARGE SCALE GENOMIC DNA]</scope>
    <source>
        <strain evidence="1 2">DSM 21758</strain>
    </source>
</reference>
<dbReference type="STRING" id="1121302.SAMN02745163_03715"/>
<evidence type="ECO:0000313" key="1">
    <source>
        <dbReference type="EMBL" id="SHK38027.1"/>
    </source>
</evidence>
<proteinExistence type="predicted"/>
<protein>
    <submittedName>
        <fullName evidence="1">Uncharacterized protein</fullName>
    </submittedName>
</protein>
<name>A0A1M6S0C2_9CLOT</name>
<dbReference type="RefSeq" id="WP_278337151.1">
    <property type="nucleotide sequence ID" value="NZ_FQZB01000016.1"/>
</dbReference>
<gene>
    <name evidence="1" type="ORF">SAMN02745163_03715</name>
</gene>
<accession>A0A1M6S0C2</accession>
<keyword evidence="2" id="KW-1185">Reference proteome</keyword>
<organism evidence="1 2">
    <name type="scientific">Clostridium cavendishii DSM 21758</name>
    <dbReference type="NCBI Taxonomy" id="1121302"/>
    <lineage>
        <taxon>Bacteria</taxon>
        <taxon>Bacillati</taxon>
        <taxon>Bacillota</taxon>
        <taxon>Clostridia</taxon>
        <taxon>Eubacteriales</taxon>
        <taxon>Clostridiaceae</taxon>
        <taxon>Clostridium</taxon>
    </lineage>
</organism>
<evidence type="ECO:0000313" key="2">
    <source>
        <dbReference type="Proteomes" id="UP000184310"/>
    </source>
</evidence>
<dbReference type="Proteomes" id="UP000184310">
    <property type="component" value="Unassembled WGS sequence"/>
</dbReference>
<sequence length="44" mass="5192">MDLKEQNLIQTTMFGKCIQTQMYNGIFKSVIVIKMKPTVKFYEC</sequence>
<dbReference type="EMBL" id="FQZB01000016">
    <property type="protein sequence ID" value="SHK38027.1"/>
    <property type="molecule type" value="Genomic_DNA"/>
</dbReference>
<dbReference type="AlphaFoldDB" id="A0A1M6S0C2"/>